<dbReference type="GeneID" id="108560285"/>
<gene>
    <name evidence="4" type="primary">LOC108560285</name>
</gene>
<dbReference type="PANTHER" id="PTHR10174:SF212">
    <property type="entry name" value="MIP26555P1"/>
    <property type="match status" value="1"/>
</dbReference>
<dbReference type="SMART" id="SM00516">
    <property type="entry name" value="SEC14"/>
    <property type="match status" value="1"/>
</dbReference>
<name>A0ABM1MF98_NICVS</name>
<evidence type="ECO:0000259" key="2">
    <source>
        <dbReference type="PROSITE" id="PS50191"/>
    </source>
</evidence>
<evidence type="ECO:0000313" key="3">
    <source>
        <dbReference type="Proteomes" id="UP000695000"/>
    </source>
</evidence>
<dbReference type="Gene3D" id="1.10.8.20">
    <property type="entry name" value="N-terminal domain of phosphatidylinositol transfer protein sec14p"/>
    <property type="match status" value="1"/>
</dbReference>
<proteinExistence type="predicted"/>
<dbReference type="Proteomes" id="UP000695000">
    <property type="component" value="Unplaced"/>
</dbReference>
<dbReference type="RefSeq" id="XP_017773248.1">
    <property type="nucleotide sequence ID" value="XM_017917759.1"/>
</dbReference>
<reference evidence="4" key="1">
    <citation type="submission" date="2025-08" db="UniProtKB">
        <authorList>
            <consortium name="RefSeq"/>
        </authorList>
    </citation>
    <scope>IDENTIFICATION</scope>
    <source>
        <tissue evidence="4">Whole Larva</tissue>
    </source>
</reference>
<dbReference type="InterPro" id="IPR036273">
    <property type="entry name" value="CRAL/TRIO_N_dom_sf"/>
</dbReference>
<dbReference type="PRINTS" id="PR00180">
    <property type="entry name" value="CRETINALDHBP"/>
</dbReference>
<dbReference type="InterPro" id="IPR001251">
    <property type="entry name" value="CRAL-TRIO_dom"/>
</dbReference>
<protein>
    <submittedName>
        <fullName evidence="4">Clavesin-1 isoform X1</fullName>
    </submittedName>
</protein>
<dbReference type="SUPFAM" id="SSF52087">
    <property type="entry name" value="CRAL/TRIO domain"/>
    <property type="match status" value="1"/>
</dbReference>
<dbReference type="PROSITE" id="PS50191">
    <property type="entry name" value="CRAL_TRIO"/>
    <property type="match status" value="1"/>
</dbReference>
<feature type="region of interest" description="Disordered" evidence="1">
    <location>
        <begin position="1"/>
        <end position="21"/>
    </location>
</feature>
<accession>A0ABM1MF98</accession>
<dbReference type="CDD" id="cd00170">
    <property type="entry name" value="SEC14"/>
    <property type="match status" value="1"/>
</dbReference>
<sequence length="300" mass="34682">MCGITENGSSHNMASPFTMDTSGLTDEAKAIAVKELRETPENVKKGIEELRELLKNDNTIHYRDDDEFLMIFLRPCKFYAQSAYELMKRIANFKETHKALLENLLPEDEKNAFVNHNVVNVLTNRDHLGRRVLLVNVGSSWDTSKVTSDQLFRIFYLIHEAAILEPETQVRGCVVIMDFDGLSMKQVMAMSPAFSMKLLSFIQDAMPLRLKEVHMVKQPFIFNMVWNIFKPFIKEKLKKRIFFHGSKMSSLHKYMQPSHLPKNYDGQMPAINYTGADWYPAIDSHIEHIKNMNSYGLVKK</sequence>
<evidence type="ECO:0000256" key="1">
    <source>
        <dbReference type="SAM" id="MobiDB-lite"/>
    </source>
</evidence>
<dbReference type="SUPFAM" id="SSF46938">
    <property type="entry name" value="CRAL/TRIO N-terminal domain"/>
    <property type="match status" value="1"/>
</dbReference>
<keyword evidence="3" id="KW-1185">Reference proteome</keyword>
<dbReference type="InterPro" id="IPR036865">
    <property type="entry name" value="CRAL-TRIO_dom_sf"/>
</dbReference>
<dbReference type="Pfam" id="PF00650">
    <property type="entry name" value="CRAL_TRIO"/>
    <property type="match status" value="1"/>
</dbReference>
<dbReference type="Gene3D" id="1.20.5.1200">
    <property type="entry name" value="Alpha-tocopherol transfer"/>
    <property type="match status" value="1"/>
</dbReference>
<organism evidence="3 4">
    <name type="scientific">Nicrophorus vespilloides</name>
    <name type="common">Boreal carrion beetle</name>
    <dbReference type="NCBI Taxonomy" id="110193"/>
    <lineage>
        <taxon>Eukaryota</taxon>
        <taxon>Metazoa</taxon>
        <taxon>Ecdysozoa</taxon>
        <taxon>Arthropoda</taxon>
        <taxon>Hexapoda</taxon>
        <taxon>Insecta</taxon>
        <taxon>Pterygota</taxon>
        <taxon>Neoptera</taxon>
        <taxon>Endopterygota</taxon>
        <taxon>Coleoptera</taxon>
        <taxon>Polyphaga</taxon>
        <taxon>Staphyliniformia</taxon>
        <taxon>Silphidae</taxon>
        <taxon>Nicrophorinae</taxon>
        <taxon>Nicrophorus</taxon>
    </lineage>
</organism>
<dbReference type="PANTHER" id="PTHR10174">
    <property type="entry name" value="ALPHA-TOCOPHEROL TRANSFER PROTEIN-RELATED"/>
    <property type="match status" value="1"/>
</dbReference>
<dbReference type="InterPro" id="IPR011074">
    <property type="entry name" value="CRAL/TRIO_N_dom"/>
</dbReference>
<evidence type="ECO:0000313" key="4">
    <source>
        <dbReference type="RefSeq" id="XP_017773248.1"/>
    </source>
</evidence>
<dbReference type="SMART" id="SM01100">
    <property type="entry name" value="CRAL_TRIO_N"/>
    <property type="match status" value="1"/>
</dbReference>
<dbReference type="Gene3D" id="3.40.525.10">
    <property type="entry name" value="CRAL-TRIO lipid binding domain"/>
    <property type="match status" value="1"/>
</dbReference>
<feature type="domain" description="CRAL-TRIO" evidence="2">
    <location>
        <begin position="109"/>
        <end position="272"/>
    </location>
</feature>